<dbReference type="InterPro" id="IPR012292">
    <property type="entry name" value="Globin/Proto"/>
</dbReference>
<proteinExistence type="predicted"/>
<feature type="transmembrane region" description="Helical" evidence="1">
    <location>
        <begin position="97"/>
        <end position="118"/>
    </location>
</feature>
<keyword evidence="1" id="KW-0812">Transmembrane</keyword>
<dbReference type="InterPro" id="IPR009050">
    <property type="entry name" value="Globin-like_sf"/>
</dbReference>
<accession>A0ABN5WX64</accession>
<evidence type="ECO:0000256" key="1">
    <source>
        <dbReference type="SAM" id="Phobius"/>
    </source>
</evidence>
<evidence type="ECO:0000313" key="2">
    <source>
        <dbReference type="EMBL" id="BBI50497.1"/>
    </source>
</evidence>
<keyword evidence="1" id="KW-0472">Membrane</keyword>
<dbReference type="Proteomes" id="UP000289555">
    <property type="component" value="Chromosome"/>
</dbReference>
<evidence type="ECO:0000313" key="3">
    <source>
        <dbReference type="Proteomes" id="UP000289555"/>
    </source>
</evidence>
<keyword evidence="1" id="KW-1133">Transmembrane helix</keyword>
<name>A0ABN5WX64_9GAMM</name>
<organism evidence="2 3">
    <name type="scientific">Vreelandella olivaria</name>
    <dbReference type="NCBI Taxonomy" id="390919"/>
    <lineage>
        <taxon>Bacteria</taxon>
        <taxon>Pseudomonadati</taxon>
        <taxon>Pseudomonadota</taxon>
        <taxon>Gammaproteobacteria</taxon>
        <taxon>Oceanospirillales</taxon>
        <taxon>Halomonadaceae</taxon>
        <taxon>Vreelandella</taxon>
    </lineage>
</organism>
<reference evidence="3" key="1">
    <citation type="journal article" date="2019" name="Microbiol. Resour. Announc.">
        <title>Complete Genome Sequence of Halomonas olivaria, a Moderately Halophilic Bacterium Isolated from Olive Processing Effluents, Obtained by Nanopore Sequencing.</title>
        <authorList>
            <person name="Nagata S."/>
            <person name="Ii K.M."/>
            <person name="Tsukimi T."/>
            <person name="Miura M.C."/>
            <person name="Galipon J."/>
            <person name="Arakawa K."/>
        </authorList>
    </citation>
    <scope>NUCLEOTIDE SEQUENCE [LARGE SCALE GENOMIC DNA]</scope>
    <source>
        <strain evidence="3">TYRC17</strain>
    </source>
</reference>
<dbReference type="EMBL" id="AP019416">
    <property type="protein sequence ID" value="BBI50497.1"/>
    <property type="molecule type" value="Genomic_DNA"/>
</dbReference>
<dbReference type="InterPro" id="IPR021393">
    <property type="entry name" value="DUF3034"/>
</dbReference>
<sequence length="175" mass="19383">MGGRGSVGVFITPQWIVGAEYRQKPDNLSVAEEDDWQSLYTAYFINKHVSLTGAWLDLGDIAGLPSQRGGYLSLQAAFKRGAMIYPRTRKHSPTRRCLIALTFIAVAFSLPGCAYQSATQSTNTTLYERLGGKTTIDAVVENLLYRIADDPEVVVFLLTRISIYLPNPWPASYAM</sequence>
<protein>
    <submittedName>
        <fullName evidence="2">Uncharacterized protein</fullName>
    </submittedName>
</protein>
<keyword evidence="3" id="KW-1185">Reference proteome</keyword>
<dbReference type="Pfam" id="PF11231">
    <property type="entry name" value="DUF3034"/>
    <property type="match status" value="1"/>
</dbReference>
<dbReference type="SUPFAM" id="SSF46458">
    <property type="entry name" value="Globin-like"/>
    <property type="match status" value="1"/>
</dbReference>
<gene>
    <name evidence="2" type="ORF">HORIV_29180</name>
</gene>
<dbReference type="Gene3D" id="1.10.490.10">
    <property type="entry name" value="Globins"/>
    <property type="match status" value="1"/>
</dbReference>